<dbReference type="Proteomes" id="UP000230564">
    <property type="component" value="Unassembled WGS sequence"/>
</dbReference>
<protein>
    <submittedName>
        <fullName evidence="1">Uncharacterized protein</fullName>
    </submittedName>
</protein>
<gene>
    <name evidence="1" type="ORF">COV55_00280</name>
</gene>
<organism evidence="1 2">
    <name type="scientific">Candidatus Komeilibacteria bacterium CG11_big_fil_rev_8_21_14_0_20_36_20</name>
    <dbReference type="NCBI Taxonomy" id="1974477"/>
    <lineage>
        <taxon>Bacteria</taxon>
        <taxon>Candidatus Komeiliibacteriota</taxon>
    </lineage>
</organism>
<evidence type="ECO:0000313" key="1">
    <source>
        <dbReference type="EMBL" id="PIR07325.1"/>
    </source>
</evidence>
<name>A0A2H0NGP0_9BACT</name>
<proteinExistence type="predicted"/>
<accession>A0A2H0NGP0</accession>
<dbReference type="AlphaFoldDB" id="A0A2H0NGP0"/>
<reference evidence="1 2" key="1">
    <citation type="submission" date="2017-09" db="EMBL/GenBank/DDBJ databases">
        <title>Depth-based differentiation of microbial function through sediment-hosted aquifers and enrichment of novel symbionts in the deep terrestrial subsurface.</title>
        <authorList>
            <person name="Probst A.J."/>
            <person name="Ladd B."/>
            <person name="Jarett J.K."/>
            <person name="Geller-Mcgrath D.E."/>
            <person name="Sieber C.M."/>
            <person name="Emerson J.B."/>
            <person name="Anantharaman K."/>
            <person name="Thomas B.C."/>
            <person name="Malmstrom R."/>
            <person name="Stieglmeier M."/>
            <person name="Klingl A."/>
            <person name="Woyke T."/>
            <person name="Ryan C.M."/>
            <person name="Banfield J.F."/>
        </authorList>
    </citation>
    <scope>NUCLEOTIDE SEQUENCE [LARGE SCALE GENOMIC DNA]</scope>
    <source>
        <strain evidence="1">CG11_big_fil_rev_8_21_14_0_20_36_20</strain>
    </source>
</reference>
<sequence>METWERERIFYTLLLKATKTDTDNYTGKVELKKHPFGLPRLEKKFDPNARSLDQIFFVGQPQITNIDNALEEIIKLLTYFITLDYDDTNLRLRIIATDASKDNQNQHRIFYELATAMETIIIGGCTDYSGGGKTGKEQMDRVFGLLKDIYQTEIESTTITYVEATSAISALEKEIHEYNNG</sequence>
<evidence type="ECO:0000313" key="2">
    <source>
        <dbReference type="Proteomes" id="UP000230564"/>
    </source>
</evidence>
<dbReference type="EMBL" id="PCWQ01000004">
    <property type="protein sequence ID" value="PIR07325.1"/>
    <property type="molecule type" value="Genomic_DNA"/>
</dbReference>
<comment type="caution">
    <text evidence="1">The sequence shown here is derived from an EMBL/GenBank/DDBJ whole genome shotgun (WGS) entry which is preliminary data.</text>
</comment>